<comment type="catalytic activity">
    <reaction evidence="1">
        <text>dTDP-4-dehydro-6-deoxy-alpha-D-glucose = dTDP-4-dehydro-beta-L-rhamnose</text>
        <dbReference type="Rhea" id="RHEA:16969"/>
        <dbReference type="ChEBI" id="CHEBI:57649"/>
        <dbReference type="ChEBI" id="CHEBI:62830"/>
        <dbReference type="EC" id="5.1.3.13"/>
    </reaction>
</comment>
<organism evidence="10 11">
    <name type="scientific">Desulfomonile tiedjei</name>
    <dbReference type="NCBI Taxonomy" id="2358"/>
    <lineage>
        <taxon>Bacteria</taxon>
        <taxon>Pseudomonadati</taxon>
        <taxon>Thermodesulfobacteriota</taxon>
        <taxon>Desulfomonilia</taxon>
        <taxon>Desulfomonilales</taxon>
        <taxon>Desulfomonilaceae</taxon>
        <taxon>Desulfomonile</taxon>
    </lineage>
</organism>
<evidence type="ECO:0000256" key="7">
    <source>
        <dbReference type="ARBA" id="ARBA00033311"/>
    </source>
</evidence>
<protein>
    <recommendedName>
        <fullName evidence="4">dTDP-4-dehydrorhamnose 3,5-epimerase</fullName>
        <ecNumber evidence="3">5.1.3.13</ecNumber>
    </recommendedName>
    <alternativeName>
        <fullName evidence="6">Thymidine diphospho-4-keto-rhamnose 3,5-epimerase</fullName>
    </alternativeName>
    <alternativeName>
        <fullName evidence="5">dTDP-4-keto-6-deoxyglucose 3,5-epimerase</fullName>
    </alternativeName>
    <alternativeName>
        <fullName evidence="7">dTDP-6-deoxy-D-xylo-4-hexulose 3,5-epimerase</fullName>
    </alternativeName>
</protein>
<evidence type="ECO:0000256" key="2">
    <source>
        <dbReference type="ARBA" id="ARBA00001997"/>
    </source>
</evidence>
<evidence type="ECO:0000313" key="11">
    <source>
        <dbReference type="Proteomes" id="UP000807825"/>
    </source>
</evidence>
<dbReference type="Gene3D" id="2.60.120.10">
    <property type="entry name" value="Jelly Rolls"/>
    <property type="match status" value="1"/>
</dbReference>
<sequence>MKEEINRKKFLQPDRKPIHDVLVQPLRVIPDERGRLMEIMRRDDSFFDGFGQVYLSTVYPGVVKAWHYHTVQVDRFTCVRGMVKAVLYDDRENSPTRGCLNEICLGEYNPCLVVIPAGVYHGWKCISEYEAYVVNVPSEPYNRSDPDEYRVDPHGGTIPYDWSRKDG</sequence>
<evidence type="ECO:0000256" key="6">
    <source>
        <dbReference type="ARBA" id="ARBA00031424"/>
    </source>
</evidence>
<evidence type="ECO:0000313" key="10">
    <source>
        <dbReference type="EMBL" id="MBI5250059.1"/>
    </source>
</evidence>
<evidence type="ECO:0000256" key="1">
    <source>
        <dbReference type="ARBA" id="ARBA00001298"/>
    </source>
</evidence>
<dbReference type="AlphaFoldDB" id="A0A9D6V3E0"/>
<dbReference type="GO" id="GO:0008830">
    <property type="term" value="F:dTDP-4-dehydrorhamnose 3,5-epimerase activity"/>
    <property type="evidence" value="ECO:0007669"/>
    <property type="project" value="UniProtKB-EC"/>
</dbReference>
<comment type="function">
    <text evidence="2">Catalyzes the epimerization of the C3' and C5'positions of dTDP-6-deoxy-D-xylo-4-hexulose, forming dTDP-6-deoxy-L-lyxo-4-hexulose.</text>
</comment>
<dbReference type="EMBL" id="JACRDE010000301">
    <property type="protein sequence ID" value="MBI5250059.1"/>
    <property type="molecule type" value="Genomic_DNA"/>
</dbReference>
<dbReference type="GO" id="GO:0000271">
    <property type="term" value="P:polysaccharide biosynthetic process"/>
    <property type="evidence" value="ECO:0007669"/>
    <property type="project" value="TreeGrafter"/>
</dbReference>
<name>A0A9D6V3E0_9BACT</name>
<evidence type="ECO:0000256" key="3">
    <source>
        <dbReference type="ARBA" id="ARBA00012098"/>
    </source>
</evidence>
<evidence type="ECO:0000256" key="4">
    <source>
        <dbReference type="ARBA" id="ARBA00019595"/>
    </source>
</evidence>
<dbReference type="InterPro" id="IPR000888">
    <property type="entry name" value="RmlC-like"/>
</dbReference>
<dbReference type="InterPro" id="IPR014710">
    <property type="entry name" value="RmlC-like_jellyroll"/>
</dbReference>
<dbReference type="PANTHER" id="PTHR21047:SF2">
    <property type="entry name" value="THYMIDINE DIPHOSPHO-4-KETO-RHAMNOSE 3,5-EPIMERASE"/>
    <property type="match status" value="1"/>
</dbReference>
<dbReference type="SUPFAM" id="SSF51182">
    <property type="entry name" value="RmlC-like cupins"/>
    <property type="match status" value="1"/>
</dbReference>
<feature type="site" description="Participates in a stacking interaction with the thymidine ring of dTDP-4-oxo-6-deoxyglucose" evidence="8">
    <location>
        <position position="141"/>
    </location>
</feature>
<dbReference type="EC" id="5.1.3.13" evidence="3"/>
<comment type="caution">
    <text evidence="10">The sequence shown here is derived from an EMBL/GenBank/DDBJ whole genome shotgun (WGS) entry which is preliminary data.</text>
</comment>
<proteinExistence type="predicted"/>
<dbReference type="Proteomes" id="UP000807825">
    <property type="component" value="Unassembled WGS sequence"/>
</dbReference>
<gene>
    <name evidence="10" type="ORF">HY912_11245</name>
</gene>
<evidence type="ECO:0000256" key="9">
    <source>
        <dbReference type="SAM" id="MobiDB-lite"/>
    </source>
</evidence>
<reference evidence="10" key="1">
    <citation type="submission" date="2020-07" db="EMBL/GenBank/DDBJ databases">
        <title>Huge and variable diversity of episymbiotic CPR bacteria and DPANN archaea in groundwater ecosystems.</title>
        <authorList>
            <person name="He C.Y."/>
            <person name="Keren R."/>
            <person name="Whittaker M."/>
            <person name="Farag I.F."/>
            <person name="Doudna J."/>
            <person name="Cate J.H.D."/>
            <person name="Banfield J.F."/>
        </authorList>
    </citation>
    <scope>NUCLEOTIDE SEQUENCE</scope>
    <source>
        <strain evidence="10">NC_groundwater_1664_Pr3_B-0.1um_52_9</strain>
    </source>
</reference>
<evidence type="ECO:0000256" key="5">
    <source>
        <dbReference type="ARBA" id="ARBA00029758"/>
    </source>
</evidence>
<evidence type="ECO:0000256" key="8">
    <source>
        <dbReference type="PIRSR" id="PIRSR600888-3"/>
    </source>
</evidence>
<dbReference type="InterPro" id="IPR011051">
    <property type="entry name" value="RmlC_Cupin_sf"/>
</dbReference>
<dbReference type="PANTHER" id="PTHR21047">
    <property type="entry name" value="DTDP-6-DEOXY-D-GLUCOSE-3,5 EPIMERASE"/>
    <property type="match status" value="1"/>
</dbReference>
<dbReference type="Pfam" id="PF00908">
    <property type="entry name" value="dTDP_sugar_isom"/>
    <property type="match status" value="1"/>
</dbReference>
<feature type="region of interest" description="Disordered" evidence="9">
    <location>
        <begin position="145"/>
        <end position="167"/>
    </location>
</feature>
<accession>A0A9D6V3E0</accession>
<dbReference type="GO" id="GO:0005829">
    <property type="term" value="C:cytosol"/>
    <property type="evidence" value="ECO:0007669"/>
    <property type="project" value="TreeGrafter"/>
</dbReference>